<gene>
    <name evidence="2" type="ORF">L1F33_10205</name>
</gene>
<organism evidence="2 3">
    <name type="scientific">Qipengyuania spongiae</name>
    <dbReference type="NCBI Taxonomy" id="2909673"/>
    <lineage>
        <taxon>Bacteria</taxon>
        <taxon>Pseudomonadati</taxon>
        <taxon>Pseudomonadota</taxon>
        <taxon>Alphaproteobacteria</taxon>
        <taxon>Sphingomonadales</taxon>
        <taxon>Erythrobacteraceae</taxon>
        <taxon>Qipengyuania</taxon>
    </lineage>
</organism>
<feature type="signal peptide" evidence="1">
    <location>
        <begin position="1"/>
        <end position="21"/>
    </location>
</feature>
<evidence type="ECO:0000313" key="3">
    <source>
        <dbReference type="Proteomes" id="UP001065265"/>
    </source>
</evidence>
<dbReference type="Proteomes" id="UP001065265">
    <property type="component" value="Chromosome"/>
</dbReference>
<name>A0ABY5SXN4_9SPHN</name>
<keyword evidence="1" id="KW-0732">Signal</keyword>
<protein>
    <submittedName>
        <fullName evidence="2">Invasion associated locus B family protein</fullName>
    </submittedName>
</protein>
<dbReference type="EMBL" id="CP092471">
    <property type="protein sequence ID" value="UVI38621.1"/>
    <property type="molecule type" value="Genomic_DNA"/>
</dbReference>
<feature type="chain" id="PRO_5046093606" evidence="1">
    <location>
        <begin position="22"/>
        <end position="163"/>
    </location>
</feature>
<sequence>MPRRAFLTLLLPLILAAPLAAKDSLGVFESWGAFRDPSAPRCYAIAMAEKNGRASETQPFATIATWPRRDVRGQVHFRFSRELRRGSAINLVIGRETFRLTGNGTDGWARDRAMDAAIVAAMRSAPRMTVRGITTGGRRLSDTYPLAGAASAMDAATLGCARR</sequence>
<dbReference type="RefSeq" id="WP_265557792.1">
    <property type="nucleotide sequence ID" value="NZ_CP092471.1"/>
</dbReference>
<accession>A0ABY5SXN4</accession>
<dbReference type="Pfam" id="PF06776">
    <property type="entry name" value="IalB"/>
    <property type="match status" value="1"/>
</dbReference>
<reference evidence="2" key="1">
    <citation type="submission" date="2022-02" db="EMBL/GenBank/DDBJ databases">
        <title>Qipengyuania spongiae sp. nov., isolated from marine sponge.</title>
        <authorList>
            <person name="Li Z."/>
            <person name="Zhang M."/>
        </authorList>
    </citation>
    <scope>NUCLEOTIDE SEQUENCE</scope>
    <source>
        <strain evidence="2">PHS-Z21</strain>
    </source>
</reference>
<evidence type="ECO:0000313" key="2">
    <source>
        <dbReference type="EMBL" id="UVI38621.1"/>
    </source>
</evidence>
<keyword evidence="3" id="KW-1185">Reference proteome</keyword>
<dbReference type="InterPro" id="IPR010642">
    <property type="entry name" value="Invasion_prot_B"/>
</dbReference>
<evidence type="ECO:0000256" key="1">
    <source>
        <dbReference type="SAM" id="SignalP"/>
    </source>
</evidence>
<proteinExistence type="predicted"/>